<dbReference type="GO" id="GO:0003677">
    <property type="term" value="F:DNA binding"/>
    <property type="evidence" value="ECO:0007669"/>
    <property type="project" value="UniProtKB-UniRule"/>
</dbReference>
<evidence type="ECO:0000256" key="3">
    <source>
        <dbReference type="ARBA" id="ARBA00023306"/>
    </source>
</evidence>
<dbReference type="Pfam" id="PF10298">
    <property type="entry name" value="WhiA_N"/>
    <property type="match status" value="1"/>
</dbReference>
<evidence type="ECO:0000256" key="1">
    <source>
        <dbReference type="ARBA" id="ARBA00022618"/>
    </source>
</evidence>
<dbReference type="InterPro" id="IPR003802">
    <property type="entry name" value="Sporulation_regulator_WhiA"/>
</dbReference>
<keyword evidence="3 4" id="KW-0131">Cell cycle</keyword>
<dbReference type="NCBIfam" id="TIGR00647">
    <property type="entry name" value="DNA_bind_WhiA"/>
    <property type="match status" value="1"/>
</dbReference>
<dbReference type="EMBL" id="JACRSR010000001">
    <property type="protein sequence ID" value="MBC8531368.1"/>
    <property type="molecule type" value="Genomic_DNA"/>
</dbReference>
<dbReference type="Gene3D" id="3.10.28.10">
    <property type="entry name" value="Homing endonucleases"/>
    <property type="match status" value="1"/>
</dbReference>
<proteinExistence type="inferred from homology"/>
<dbReference type="InterPro" id="IPR023054">
    <property type="entry name" value="Sporulation_regulator_WhiA_C"/>
</dbReference>
<dbReference type="InterPro" id="IPR027434">
    <property type="entry name" value="Homing_endonucl"/>
</dbReference>
<evidence type="ECO:0000313" key="8">
    <source>
        <dbReference type="EMBL" id="MBC8531368.1"/>
    </source>
</evidence>
<dbReference type="HAMAP" id="MF_01420">
    <property type="entry name" value="HTH_type_WhiA"/>
    <property type="match status" value="1"/>
</dbReference>
<comment type="similarity">
    <text evidence="4">Belongs to the WhiA family.</text>
</comment>
<dbReference type="Proteomes" id="UP000623172">
    <property type="component" value="Unassembled WGS sequence"/>
</dbReference>
<comment type="function">
    <text evidence="4">Involved in cell division and chromosome segregation.</text>
</comment>
<dbReference type="RefSeq" id="WP_249315915.1">
    <property type="nucleotide sequence ID" value="NZ_JACRSR010000001.1"/>
</dbReference>
<evidence type="ECO:0000313" key="9">
    <source>
        <dbReference type="Proteomes" id="UP000623172"/>
    </source>
</evidence>
<dbReference type="GO" id="GO:0043937">
    <property type="term" value="P:regulation of sporulation"/>
    <property type="evidence" value="ECO:0007669"/>
    <property type="project" value="InterPro"/>
</dbReference>
<evidence type="ECO:0000259" key="6">
    <source>
        <dbReference type="Pfam" id="PF10298"/>
    </source>
</evidence>
<dbReference type="SUPFAM" id="SSF55608">
    <property type="entry name" value="Homing endonucleases"/>
    <property type="match status" value="1"/>
</dbReference>
<keyword evidence="1 4" id="KW-0132">Cell division</keyword>
<feature type="domain" description="Sporulation regulator WhiA C-terminal" evidence="5">
    <location>
        <begin position="226"/>
        <end position="309"/>
    </location>
</feature>
<evidence type="ECO:0000256" key="4">
    <source>
        <dbReference type="HAMAP-Rule" id="MF_01420"/>
    </source>
</evidence>
<gene>
    <name evidence="4 8" type="primary">whiA</name>
    <name evidence="8" type="ORF">H8696_05840</name>
</gene>
<evidence type="ECO:0000259" key="5">
    <source>
        <dbReference type="Pfam" id="PF02650"/>
    </source>
</evidence>
<dbReference type="GO" id="GO:0051301">
    <property type="term" value="P:cell division"/>
    <property type="evidence" value="ECO:0007669"/>
    <property type="project" value="UniProtKB-UniRule"/>
</dbReference>
<dbReference type="InterPro" id="IPR018478">
    <property type="entry name" value="Sporu_reg_WhiA_N_dom"/>
</dbReference>
<reference evidence="8" key="1">
    <citation type="submission" date="2020-08" db="EMBL/GenBank/DDBJ databases">
        <title>Genome public.</title>
        <authorList>
            <person name="Liu C."/>
            <person name="Sun Q."/>
        </authorList>
    </citation>
    <scope>NUCLEOTIDE SEQUENCE</scope>
    <source>
        <strain evidence="8">NSJ-53</strain>
    </source>
</reference>
<dbReference type="AlphaFoldDB" id="A0A926D424"/>
<feature type="domain" description="Sporulation transcription regulator WhiA N-terminal" evidence="6">
    <location>
        <begin position="19"/>
        <end position="106"/>
    </location>
</feature>
<sequence>MSFSSEIKEELVHVGVKRSCCIRAELTALIQMAGTIHLKGMRHLALTINTENGAVARRAFSFLKKRYGIQPQIQMTEHTQPKKSHVYELMVDAEDALRVLRDTGIVEDDGDGFFNLNWRIQPSVVESECCKRAYLRGAFLGRGSMADPEKMYHLEFVVDREELAASLVELLQKKEINAKAIPRKDHFVVYLKEGEHVIRLLSMMGAHGALLEVENIRILKDMRNNVNRKVNCETANINKTVNTAVRQIECIRLVEQRIGFDRLSPNLRQIAELRLNYPDASLQELGAMLDKPIGKAGVHHRLRKLEEMANDLGLQQNKE</sequence>
<feature type="domain" description="WhiA LAGLIDADG-like" evidence="7">
    <location>
        <begin position="132"/>
        <end position="223"/>
    </location>
</feature>
<keyword evidence="9" id="KW-1185">Reference proteome</keyword>
<keyword evidence="2 4" id="KW-0238">DNA-binding</keyword>
<dbReference type="InterPro" id="IPR039518">
    <property type="entry name" value="WhiA_LAGLIDADG_dom"/>
</dbReference>
<comment type="caution">
    <text evidence="8">The sequence shown here is derived from an EMBL/GenBank/DDBJ whole genome shotgun (WGS) entry which is preliminary data.</text>
</comment>
<accession>A0A926D424</accession>
<dbReference type="Pfam" id="PF02650">
    <property type="entry name" value="HTH_WhiA"/>
    <property type="match status" value="1"/>
</dbReference>
<protein>
    <recommendedName>
        <fullName evidence="4">Probable cell division protein WhiA</fullName>
    </recommendedName>
</protein>
<dbReference type="Pfam" id="PF14527">
    <property type="entry name" value="LAGLIDADG_WhiA"/>
    <property type="match status" value="1"/>
</dbReference>
<evidence type="ECO:0000259" key="7">
    <source>
        <dbReference type="Pfam" id="PF14527"/>
    </source>
</evidence>
<evidence type="ECO:0000256" key="2">
    <source>
        <dbReference type="ARBA" id="ARBA00023125"/>
    </source>
</evidence>
<dbReference type="PANTHER" id="PTHR37307:SF1">
    <property type="entry name" value="CELL DIVISION PROTEIN WHIA-RELATED"/>
    <property type="match status" value="1"/>
</dbReference>
<name>A0A926D424_9FIRM</name>
<organism evidence="8 9">
    <name type="scientific">Gehongia tenuis</name>
    <dbReference type="NCBI Taxonomy" id="2763655"/>
    <lineage>
        <taxon>Bacteria</taxon>
        <taxon>Bacillati</taxon>
        <taxon>Bacillota</taxon>
        <taxon>Clostridia</taxon>
        <taxon>Christensenellales</taxon>
        <taxon>Christensenellaceae</taxon>
        <taxon>Gehongia</taxon>
    </lineage>
</organism>
<dbReference type="PANTHER" id="PTHR37307">
    <property type="entry name" value="CELL DIVISION PROTEIN WHIA-RELATED"/>
    <property type="match status" value="1"/>
</dbReference>